<dbReference type="Pfam" id="PF03692">
    <property type="entry name" value="CxxCxxCC"/>
    <property type="match status" value="1"/>
</dbReference>
<gene>
    <name evidence="1" type="ORF">AWB83_02092</name>
</gene>
<dbReference type="PANTHER" id="PTHR36931:SF1">
    <property type="entry name" value="UPF0153 PROTEIN YEIW"/>
    <property type="match status" value="1"/>
</dbReference>
<dbReference type="STRING" id="1777144.AWB83_02092"/>
<reference evidence="1" key="1">
    <citation type="submission" date="2016-01" db="EMBL/GenBank/DDBJ databases">
        <authorList>
            <person name="Peeters C."/>
        </authorList>
    </citation>
    <scope>NUCLEOTIDE SEQUENCE [LARGE SCALE GENOMIC DNA]</scope>
    <source>
        <strain evidence="1">LMG 29326</strain>
    </source>
</reference>
<proteinExistence type="predicted"/>
<comment type="caution">
    <text evidence="1">The sequence shown here is derived from an EMBL/GenBank/DDBJ whole genome shotgun (WGS) entry which is preliminary data.</text>
</comment>
<dbReference type="PANTHER" id="PTHR36931">
    <property type="entry name" value="UPF0153 PROTEIN YEIW"/>
    <property type="match status" value="1"/>
</dbReference>
<protein>
    <recommendedName>
        <fullName evidence="3">Proteinase inhibitor</fullName>
    </recommendedName>
</protein>
<organism evidence="1 2">
    <name type="scientific">Caballeronia ptereochthonis</name>
    <dbReference type="NCBI Taxonomy" id="1777144"/>
    <lineage>
        <taxon>Bacteria</taxon>
        <taxon>Pseudomonadati</taxon>
        <taxon>Pseudomonadota</taxon>
        <taxon>Betaproteobacteria</taxon>
        <taxon>Burkholderiales</taxon>
        <taxon>Burkholderiaceae</taxon>
        <taxon>Caballeronia</taxon>
    </lineage>
</organism>
<dbReference type="EMBL" id="FCOB02000008">
    <property type="protein sequence ID" value="SAK59337.1"/>
    <property type="molecule type" value="Genomic_DNA"/>
</dbReference>
<keyword evidence="2" id="KW-1185">Reference proteome</keyword>
<sequence length="113" mass="12206">MGQCGFGPLSLPFNTVMPIDSSPHACREGCGACCIAPSISSPIPGMPDGKRAGERCAQLGDDWRCRIFGDPRRPACCSGLQPSDDMCGETREHALVWIERLEIETQPRATQLS</sequence>
<evidence type="ECO:0008006" key="3">
    <source>
        <dbReference type="Google" id="ProtNLM"/>
    </source>
</evidence>
<evidence type="ECO:0000313" key="1">
    <source>
        <dbReference type="EMBL" id="SAK59337.1"/>
    </source>
</evidence>
<dbReference type="AlphaFoldDB" id="A0A158AQM3"/>
<dbReference type="InterPro" id="IPR005358">
    <property type="entry name" value="Puta_zinc/iron-chelating_dom"/>
</dbReference>
<dbReference type="Proteomes" id="UP000054978">
    <property type="component" value="Unassembled WGS sequence"/>
</dbReference>
<evidence type="ECO:0000313" key="2">
    <source>
        <dbReference type="Proteomes" id="UP000054978"/>
    </source>
</evidence>
<dbReference type="InterPro" id="IPR052572">
    <property type="entry name" value="UPF0153_domain"/>
</dbReference>
<name>A0A158AQM3_9BURK</name>
<accession>A0A158AQM3</accession>